<feature type="domain" description="STAS" evidence="1">
    <location>
        <begin position="1"/>
        <end position="88"/>
    </location>
</feature>
<dbReference type="Proteomes" id="UP000053244">
    <property type="component" value="Unassembled WGS sequence"/>
</dbReference>
<sequence>MIFVDEALEESAVSRWGQLLEEAVTLHPGRLVVDLRDAPRIDESAIVMLLQVHHAVTMGNGRLLLRAPGPQVRGMLAFGRLDSFFEIV</sequence>
<dbReference type="AlphaFoldDB" id="A0A117MKR7"/>
<proteinExistence type="predicted"/>
<dbReference type="SUPFAM" id="SSF52091">
    <property type="entry name" value="SpoIIaa-like"/>
    <property type="match status" value="1"/>
</dbReference>
<evidence type="ECO:0000313" key="3">
    <source>
        <dbReference type="Proteomes" id="UP000053244"/>
    </source>
</evidence>
<gene>
    <name evidence="2" type="ORF">ADL15_47340</name>
</gene>
<dbReference type="InterPro" id="IPR036513">
    <property type="entry name" value="STAS_dom_sf"/>
</dbReference>
<name>A0A117MKR7_9ACTN</name>
<dbReference type="PROSITE" id="PS50801">
    <property type="entry name" value="STAS"/>
    <property type="match status" value="1"/>
</dbReference>
<reference evidence="2 3" key="1">
    <citation type="submission" date="2015-10" db="EMBL/GenBank/DDBJ databases">
        <authorList>
            <person name="Gilbert D.G."/>
        </authorList>
    </citation>
    <scope>NUCLEOTIDE SEQUENCE [LARGE SCALE GENOMIC DNA]</scope>
    <source>
        <strain evidence="2 3">NRRL B-16712</strain>
    </source>
</reference>
<accession>A0A117MKR7</accession>
<organism evidence="2 3">
    <name type="scientific">Actinoplanes awajinensis subsp. mycoplanecinus</name>
    <dbReference type="NCBI Taxonomy" id="135947"/>
    <lineage>
        <taxon>Bacteria</taxon>
        <taxon>Bacillati</taxon>
        <taxon>Actinomycetota</taxon>
        <taxon>Actinomycetes</taxon>
        <taxon>Micromonosporales</taxon>
        <taxon>Micromonosporaceae</taxon>
        <taxon>Actinoplanes</taxon>
    </lineage>
</organism>
<dbReference type="CDD" id="cd07043">
    <property type="entry name" value="STAS_anti-anti-sigma_factors"/>
    <property type="match status" value="1"/>
</dbReference>
<evidence type="ECO:0000313" key="2">
    <source>
        <dbReference type="EMBL" id="KUL22812.1"/>
    </source>
</evidence>
<keyword evidence="3" id="KW-1185">Reference proteome</keyword>
<dbReference type="RefSeq" id="WP_067706906.1">
    <property type="nucleotide sequence ID" value="NZ_LLZH01000337.1"/>
</dbReference>
<protein>
    <recommendedName>
        <fullName evidence="1">STAS domain-containing protein</fullName>
    </recommendedName>
</protein>
<comment type="caution">
    <text evidence="2">The sequence shown here is derived from an EMBL/GenBank/DDBJ whole genome shotgun (WGS) entry which is preliminary data.</text>
</comment>
<dbReference type="InterPro" id="IPR002645">
    <property type="entry name" value="STAS_dom"/>
</dbReference>
<dbReference type="EMBL" id="LLZH01000337">
    <property type="protein sequence ID" value="KUL22812.1"/>
    <property type="molecule type" value="Genomic_DNA"/>
</dbReference>
<evidence type="ECO:0000259" key="1">
    <source>
        <dbReference type="PROSITE" id="PS50801"/>
    </source>
</evidence>
<dbReference type="Pfam" id="PF01740">
    <property type="entry name" value="STAS"/>
    <property type="match status" value="1"/>
</dbReference>
<dbReference type="Gene3D" id="3.30.750.24">
    <property type="entry name" value="STAS domain"/>
    <property type="match status" value="1"/>
</dbReference>